<dbReference type="GO" id="GO:0030686">
    <property type="term" value="C:90S preribosome"/>
    <property type="evidence" value="ECO:0007669"/>
    <property type="project" value="TreeGrafter"/>
</dbReference>
<evidence type="ECO:0000256" key="11">
    <source>
        <dbReference type="SAM" id="MobiDB-lite"/>
    </source>
</evidence>
<comment type="similarity">
    <text evidence="10">Belongs to the RNA cytidine acetyltransferase family. NAT10 subfamily.</text>
</comment>
<reference evidence="17" key="1">
    <citation type="submission" date="2025-08" db="UniProtKB">
        <authorList>
            <consortium name="RefSeq"/>
        </authorList>
    </citation>
    <scope>IDENTIFICATION</scope>
    <source>
        <tissue evidence="17">Whole organism</tissue>
    </source>
</reference>
<dbReference type="Pfam" id="PF13718">
    <property type="entry name" value="GNAT_acetyltr_2"/>
    <property type="match status" value="1"/>
</dbReference>
<dbReference type="Pfam" id="PF05127">
    <property type="entry name" value="NAT10_TcmA_helicase"/>
    <property type="match status" value="1"/>
</dbReference>
<dbReference type="GO" id="GO:0005524">
    <property type="term" value="F:ATP binding"/>
    <property type="evidence" value="ECO:0007669"/>
    <property type="project" value="UniProtKB-UniRule"/>
</dbReference>
<dbReference type="OMA" id="HLHYIMS"/>
<evidence type="ECO:0000313" key="17">
    <source>
        <dbReference type="RefSeq" id="XP_018020108.1"/>
    </source>
</evidence>
<evidence type="ECO:0000256" key="8">
    <source>
        <dbReference type="ARBA" id="ARBA00023315"/>
    </source>
</evidence>
<feature type="compositionally biased region" description="Basic and acidic residues" evidence="11">
    <location>
        <begin position="962"/>
        <end position="975"/>
    </location>
</feature>
<dbReference type="InterPro" id="IPR027417">
    <property type="entry name" value="P-loop_NTPase"/>
</dbReference>
<evidence type="ECO:0000259" key="15">
    <source>
        <dbReference type="Pfam" id="PF13725"/>
    </source>
</evidence>
<evidence type="ECO:0000259" key="12">
    <source>
        <dbReference type="Pfam" id="PF05127"/>
    </source>
</evidence>
<evidence type="ECO:0000259" key="14">
    <source>
        <dbReference type="Pfam" id="PF13718"/>
    </source>
</evidence>
<gene>
    <name evidence="17" type="primary">LOC108676528</name>
</gene>
<keyword evidence="4 10" id="KW-0819">tRNA processing</keyword>
<dbReference type="OrthoDB" id="10067491at2759"/>
<dbReference type="Gene3D" id="3.40.50.11040">
    <property type="match status" value="1"/>
</dbReference>
<comment type="subcellular location">
    <subcellularLocation>
        <location evidence="1 10">Nucleus</location>
        <location evidence="1 10">Nucleolus</location>
    </subcellularLocation>
</comment>
<evidence type="ECO:0000256" key="1">
    <source>
        <dbReference type="ARBA" id="ARBA00004604"/>
    </source>
</evidence>
<comment type="catalytic activity">
    <reaction evidence="10">
        <text>a cytidine in tRNA + acetyl-CoA + ATP + H2O = an N(4)-acetylcytidine in tRNA + ADP + phosphate + CoA + H(+)</text>
        <dbReference type="Rhea" id="RHEA:53876"/>
        <dbReference type="Rhea" id="RHEA-COMP:13670"/>
        <dbReference type="Rhea" id="RHEA-COMP:13671"/>
        <dbReference type="ChEBI" id="CHEBI:15377"/>
        <dbReference type="ChEBI" id="CHEBI:15378"/>
        <dbReference type="ChEBI" id="CHEBI:30616"/>
        <dbReference type="ChEBI" id="CHEBI:43474"/>
        <dbReference type="ChEBI" id="CHEBI:57287"/>
        <dbReference type="ChEBI" id="CHEBI:57288"/>
        <dbReference type="ChEBI" id="CHEBI:74900"/>
        <dbReference type="ChEBI" id="CHEBI:82748"/>
        <dbReference type="ChEBI" id="CHEBI:456216"/>
    </reaction>
</comment>
<evidence type="ECO:0000256" key="4">
    <source>
        <dbReference type="ARBA" id="ARBA00022694"/>
    </source>
</evidence>
<feature type="binding site" evidence="10">
    <location>
        <position position="464"/>
    </location>
    <ligand>
        <name>ATP</name>
        <dbReference type="ChEBI" id="CHEBI:30616"/>
    </ligand>
</feature>
<feature type="region of interest" description="Disordered" evidence="11">
    <location>
        <begin position="943"/>
        <end position="981"/>
    </location>
</feature>
<dbReference type="InterPro" id="IPR013562">
    <property type="entry name" value="TmcA/NAT10_N"/>
</dbReference>
<protein>
    <recommendedName>
        <fullName evidence="9 10">RNA cytidine acetyltransferase</fullName>
        <ecNumber evidence="10">2.3.1.-</ecNumber>
    </recommendedName>
    <alternativeName>
        <fullName evidence="10">18S rRNA cytosine acetyltransferase</fullName>
    </alternativeName>
</protein>
<evidence type="ECO:0000313" key="16">
    <source>
        <dbReference type="Proteomes" id="UP000694843"/>
    </source>
</evidence>
<dbReference type="AlphaFoldDB" id="A0A8B7P258"/>
<dbReference type="InterPro" id="IPR027992">
    <property type="entry name" value="tRNA_bind_dom"/>
</dbReference>
<dbReference type="Proteomes" id="UP000694843">
    <property type="component" value="Unplaced"/>
</dbReference>
<dbReference type="GO" id="GO:0005730">
    <property type="term" value="C:nucleolus"/>
    <property type="evidence" value="ECO:0007669"/>
    <property type="project" value="UniProtKB-SubCell"/>
</dbReference>
<dbReference type="GeneID" id="108676528"/>
<keyword evidence="6 10" id="KW-0067">ATP-binding</keyword>
<proteinExistence type="inferred from homology"/>
<dbReference type="GO" id="GO:0000049">
    <property type="term" value="F:tRNA binding"/>
    <property type="evidence" value="ECO:0007669"/>
    <property type="project" value="TreeGrafter"/>
</dbReference>
<dbReference type="GO" id="GO:0051391">
    <property type="term" value="P:tRNA acetylation"/>
    <property type="evidence" value="ECO:0007669"/>
    <property type="project" value="UniProtKB-UniRule"/>
</dbReference>
<dbReference type="InterPro" id="IPR033688">
    <property type="entry name" value="NAT10"/>
</dbReference>
<feature type="domain" description="N-acetyltransferase" evidence="14">
    <location>
        <begin position="522"/>
        <end position="751"/>
    </location>
</feature>
<evidence type="ECO:0000256" key="10">
    <source>
        <dbReference type="HAMAP-Rule" id="MF_03211"/>
    </source>
</evidence>
<accession>A0A8B7P258</accession>
<sequence>MRLKVDNRIRTVLENAAATHHRALVVLVGQKSQDQVVFIHNMLSNTCLHQASVLWCYKKELSLSSNKKKRFRQIQAAIKTGEVDPNEDNLFEKFVSNTTIKYCYYKDTFRVLGNTFKMCVLQDFEGVTANTLCRVVETVEGGGCIVLLLQSLDSLKQLYTLCMDVHARYRTHAHTTIVPRFNERLLQSLSTCRTCIVIDDHLRVVPHSSHIATVKPLNHKLANAADTQENHKLVALKKSVADTPPVGKLVELCKTLDQAKVLLQFSLCITEKLLRTTVSLTAARGRGKSAAMGLAIAEAIAFGYANIYVTSPSPENLKTLFEFVEMGLQAVGYEEQLHYSVERSNDPNLHKCVTRIKVFRDYRQVVQYITPEEDWALGQAELLVIDEAAAIPLPLVRRLLGPYLVFLSSTVAGYEGTGRSLALKLIAELREETNKSVPQNSDLKKTTTTAKRKLVELTLKESIRYRSGDPVEAWLSALLCLEPSLPSLPTPLPSPEECQLFYVNRDSLFSYSQVTEEFLGSVQSLLVSSHYRNSPDDLQQLSDAPAHHLFALLTPQAHTDSLPSVLVVIQVVLEGGISRSSTIKGLSCSDGERPAGDLIPWTLSNAFQNYELPQLSGARVLRIATHPAVQGRRYGSRALKLLQEYYASNCHLASIKELALATLSDDKHAVKVVGKGELAKVGKEDTEEALPPLLVPLEQRPAEAVHYLGVAFGVTQQLLGFWKRAGFTLVYLGQECSSVTGESTVIMLQQLHRSADSEESNGMEVQWVTTLWHDCRKRLLFLINSCIQNCSSQFALSLLTNSTIKKSKKGNLKAVRTAVTLSDVHRLSNFVRHQCEAAFIRDLLPTLARLYFCEHIARCSLKSVQAAVLVGLGLLNKTEAQVAEEFSLNIALVLQQKRDLISTLHDALKAMLEKPEEDPEGETGLKEAARIVEAAKLELVESQRRAQENSEDLQEFVLRQKKRDDREQQNAEDVHKKKRKKLEVTELKKAKKLL</sequence>
<comment type="function">
    <text evidence="10">RNA cytidine acetyltransferase with specificity toward both 18S rRNA and tRNAs. Catalyzes the formation of N(4)-acetylcytidine (ac4C) in 18S rRNA. Required for early nucleolar cleavages of precursor rRNA at sites A0, A1 and A2 during 18S rRNA synthesis. Catalyzes the formation of ac4C in serine and leucine tRNAs. Requires a tRNA-binding adapter protein for full tRNA acetyltransferase activity but not for 18S rRNA acetylation.</text>
</comment>
<keyword evidence="8 10" id="KW-0012">Acyltransferase</keyword>
<dbReference type="Gene3D" id="3.40.50.300">
    <property type="entry name" value="P-loop containing nucleotide triphosphate hydrolases"/>
    <property type="match status" value="1"/>
</dbReference>
<dbReference type="EC" id="2.3.1.-" evidence="10"/>
<dbReference type="Pfam" id="PF08351">
    <property type="entry name" value="TmcA_N"/>
    <property type="match status" value="1"/>
</dbReference>
<dbReference type="KEGG" id="hazt:108676528"/>
<comment type="caution">
    <text evidence="10">Lacks conserved residue(s) required for the propagation of feature annotation.</text>
</comment>
<comment type="catalytic activity">
    <reaction evidence="10">
        <text>a cytidine in 18S rRNA + acetyl-CoA + ATP + H2O = an N(4)-acetylcytidine in 18S rRNA + ADP + phosphate + CoA + H(+)</text>
        <dbReference type="Rhea" id="RHEA:51424"/>
        <dbReference type="Rhea" id="RHEA-COMP:13575"/>
        <dbReference type="Rhea" id="RHEA-COMP:13576"/>
        <dbReference type="ChEBI" id="CHEBI:15377"/>
        <dbReference type="ChEBI" id="CHEBI:15378"/>
        <dbReference type="ChEBI" id="CHEBI:30616"/>
        <dbReference type="ChEBI" id="CHEBI:43474"/>
        <dbReference type="ChEBI" id="CHEBI:57287"/>
        <dbReference type="ChEBI" id="CHEBI:57288"/>
        <dbReference type="ChEBI" id="CHEBI:74900"/>
        <dbReference type="ChEBI" id="CHEBI:82748"/>
        <dbReference type="ChEBI" id="CHEBI:456216"/>
    </reaction>
</comment>
<keyword evidence="5 10" id="KW-0547">Nucleotide-binding</keyword>
<evidence type="ECO:0000256" key="7">
    <source>
        <dbReference type="ARBA" id="ARBA00023242"/>
    </source>
</evidence>
<evidence type="ECO:0000256" key="6">
    <source>
        <dbReference type="ARBA" id="ARBA00022840"/>
    </source>
</evidence>
<dbReference type="HAMAP" id="MF_03211">
    <property type="entry name" value="RNA_acetyltr_Nat10"/>
    <property type="match status" value="1"/>
</dbReference>
<keyword evidence="2 10" id="KW-0698">rRNA processing</keyword>
<feature type="domain" description="TcmA/NAT10 helicase" evidence="12">
    <location>
        <begin position="280"/>
        <end position="482"/>
    </location>
</feature>
<dbReference type="GO" id="GO:1990883">
    <property type="term" value="F:18S rRNA cytidine N-acetyltransferase activity"/>
    <property type="evidence" value="ECO:0007669"/>
    <property type="project" value="TreeGrafter"/>
</dbReference>
<feature type="binding site" evidence="10">
    <location>
        <begin position="285"/>
        <end position="294"/>
    </location>
    <ligand>
        <name>ATP</name>
        <dbReference type="ChEBI" id="CHEBI:30616"/>
    </ligand>
</feature>
<evidence type="ECO:0000259" key="13">
    <source>
        <dbReference type="Pfam" id="PF08351"/>
    </source>
</evidence>
<keyword evidence="7 10" id="KW-0539">Nucleus</keyword>
<dbReference type="InterPro" id="IPR032672">
    <property type="entry name" value="TmcA/NAT10/Kre33"/>
</dbReference>
<evidence type="ECO:0000256" key="5">
    <source>
        <dbReference type="ARBA" id="ARBA00022741"/>
    </source>
</evidence>
<name>A0A8B7P258_HYAAZ</name>
<feature type="domain" description="TmcA/NAT10 N-terminal" evidence="13">
    <location>
        <begin position="7"/>
        <end position="199"/>
    </location>
</feature>
<dbReference type="PANTHER" id="PTHR10925:SF5">
    <property type="entry name" value="RNA CYTIDINE ACETYLTRANSFERASE"/>
    <property type="match status" value="1"/>
</dbReference>
<evidence type="ECO:0000256" key="2">
    <source>
        <dbReference type="ARBA" id="ARBA00022552"/>
    </source>
</evidence>
<dbReference type="GO" id="GO:1904812">
    <property type="term" value="P:rRNA acetylation involved in maturation of SSU-rRNA"/>
    <property type="evidence" value="ECO:0007669"/>
    <property type="project" value="InterPro"/>
</dbReference>
<evidence type="ECO:0000256" key="3">
    <source>
        <dbReference type="ARBA" id="ARBA00022679"/>
    </source>
</evidence>
<evidence type="ECO:0000256" key="9">
    <source>
        <dbReference type="ARBA" id="ARBA00068357"/>
    </source>
</evidence>
<keyword evidence="16" id="KW-1185">Reference proteome</keyword>
<dbReference type="Gene3D" id="3.40.630.30">
    <property type="match status" value="1"/>
</dbReference>
<dbReference type="FunFam" id="3.40.50.300:FF:002218">
    <property type="entry name" value="tRNA(Met) cytidine acetyltransferase TmcA"/>
    <property type="match status" value="1"/>
</dbReference>
<feature type="binding site" evidence="10">
    <location>
        <begin position="623"/>
        <end position="625"/>
    </location>
    <ligand>
        <name>acetyl-CoA</name>
        <dbReference type="ChEBI" id="CHEBI:57288"/>
    </ligand>
</feature>
<feature type="binding site" evidence="10">
    <location>
        <position position="724"/>
    </location>
    <ligand>
        <name>acetyl-CoA</name>
        <dbReference type="ChEBI" id="CHEBI:57288"/>
    </ligand>
</feature>
<dbReference type="PANTHER" id="PTHR10925">
    <property type="entry name" value="N-ACETYLTRANSFERASE 10"/>
    <property type="match status" value="1"/>
</dbReference>
<keyword evidence="3 10" id="KW-0808">Transferase</keyword>
<organism evidence="16 17">
    <name type="scientific">Hyalella azteca</name>
    <name type="common">Amphipod</name>
    <dbReference type="NCBI Taxonomy" id="294128"/>
    <lineage>
        <taxon>Eukaryota</taxon>
        <taxon>Metazoa</taxon>
        <taxon>Ecdysozoa</taxon>
        <taxon>Arthropoda</taxon>
        <taxon>Crustacea</taxon>
        <taxon>Multicrustacea</taxon>
        <taxon>Malacostraca</taxon>
        <taxon>Eumalacostraca</taxon>
        <taxon>Peracarida</taxon>
        <taxon>Amphipoda</taxon>
        <taxon>Senticaudata</taxon>
        <taxon>Talitrida</taxon>
        <taxon>Talitroidea</taxon>
        <taxon>Hyalellidae</taxon>
        <taxon>Hyalella</taxon>
    </lineage>
</organism>
<dbReference type="InterPro" id="IPR000182">
    <property type="entry name" value="GNAT_dom"/>
</dbReference>
<dbReference type="Pfam" id="PF13725">
    <property type="entry name" value="tRNA_bind_2"/>
    <property type="match status" value="1"/>
</dbReference>
<dbReference type="InterPro" id="IPR007807">
    <property type="entry name" value="TcmA/NAT10_helicase"/>
</dbReference>
<dbReference type="RefSeq" id="XP_018020108.1">
    <property type="nucleotide sequence ID" value="XM_018164619.1"/>
</dbReference>
<feature type="domain" description="Possible tRNA binding" evidence="15">
    <location>
        <begin position="767"/>
        <end position="976"/>
    </location>
</feature>